<comment type="caution">
    <text evidence="2">The sequence shown here is derived from an EMBL/GenBank/DDBJ whole genome shotgun (WGS) entry which is preliminary data.</text>
</comment>
<name>A0A8S3YYI2_9EUPU</name>
<dbReference type="OrthoDB" id="6127554at2759"/>
<feature type="transmembrane region" description="Helical" evidence="1">
    <location>
        <begin position="66"/>
        <end position="99"/>
    </location>
</feature>
<keyword evidence="3" id="KW-1185">Reference proteome</keyword>
<keyword evidence="1" id="KW-1133">Transmembrane helix</keyword>
<gene>
    <name evidence="2" type="ORF">CUNI_LOCUS7337</name>
</gene>
<keyword evidence="1" id="KW-0472">Membrane</keyword>
<evidence type="ECO:0000313" key="2">
    <source>
        <dbReference type="EMBL" id="CAG5121779.1"/>
    </source>
</evidence>
<evidence type="ECO:0000313" key="3">
    <source>
        <dbReference type="Proteomes" id="UP000678393"/>
    </source>
</evidence>
<reference evidence="2" key="1">
    <citation type="submission" date="2021-04" db="EMBL/GenBank/DDBJ databases">
        <authorList>
            <consortium name="Molecular Ecology Group"/>
        </authorList>
    </citation>
    <scope>NUCLEOTIDE SEQUENCE</scope>
</reference>
<dbReference type="AlphaFoldDB" id="A0A8S3YYI2"/>
<protein>
    <submittedName>
        <fullName evidence="2">Uncharacterized protein</fullName>
    </submittedName>
</protein>
<proteinExistence type="predicted"/>
<keyword evidence="1" id="KW-0812">Transmembrane</keyword>
<evidence type="ECO:0000256" key="1">
    <source>
        <dbReference type="SAM" id="Phobius"/>
    </source>
</evidence>
<dbReference type="Proteomes" id="UP000678393">
    <property type="component" value="Unassembled WGS sequence"/>
</dbReference>
<sequence length="118" mass="13257">MTVQAVTTDVHHLSATAVTSSSSLPSSKLASAVPPKDLYNMYQSMYNSPQRPSGFFRILRSKVETLFIYMWVLVQTLFLIAGLTVLHFSTFSVMVVYLVNGVIRGRRELLPHKHVQSN</sequence>
<organism evidence="2 3">
    <name type="scientific">Candidula unifasciata</name>
    <dbReference type="NCBI Taxonomy" id="100452"/>
    <lineage>
        <taxon>Eukaryota</taxon>
        <taxon>Metazoa</taxon>
        <taxon>Spiralia</taxon>
        <taxon>Lophotrochozoa</taxon>
        <taxon>Mollusca</taxon>
        <taxon>Gastropoda</taxon>
        <taxon>Heterobranchia</taxon>
        <taxon>Euthyneura</taxon>
        <taxon>Panpulmonata</taxon>
        <taxon>Eupulmonata</taxon>
        <taxon>Stylommatophora</taxon>
        <taxon>Helicina</taxon>
        <taxon>Helicoidea</taxon>
        <taxon>Geomitridae</taxon>
        <taxon>Candidula</taxon>
    </lineage>
</organism>
<accession>A0A8S3YYI2</accession>
<dbReference type="EMBL" id="CAJHNH020001160">
    <property type="protein sequence ID" value="CAG5121779.1"/>
    <property type="molecule type" value="Genomic_DNA"/>
</dbReference>